<sequence length="135" mass="14414">MRKYITEGIGLPQWSSPISHAVVVNDICYVSGQLAIDSAGNYVSGSVTDEALQAFSNLFSAISAAGFHKNDLAFIDVALIDIADIDQLNSVYRHLFVDGRRPARTVCQAAALPFGGKVKICGVAIRDRSPSGNDD</sequence>
<dbReference type="PANTHER" id="PTHR11803">
    <property type="entry name" value="2-IMINOBUTANOATE/2-IMINOPROPANOATE DEAMINASE RIDA"/>
    <property type="match status" value="1"/>
</dbReference>
<organism evidence="2 3">
    <name type="scientific">Dyella jejuensis</name>
    <dbReference type="NCBI Taxonomy" id="1432009"/>
    <lineage>
        <taxon>Bacteria</taxon>
        <taxon>Pseudomonadati</taxon>
        <taxon>Pseudomonadota</taxon>
        <taxon>Gammaproteobacteria</taxon>
        <taxon>Lysobacterales</taxon>
        <taxon>Rhodanobacteraceae</taxon>
        <taxon>Dyella</taxon>
    </lineage>
</organism>
<dbReference type="Pfam" id="PF01042">
    <property type="entry name" value="Ribonuc_L-PSP"/>
    <property type="match status" value="1"/>
</dbReference>
<reference evidence="2 3" key="1">
    <citation type="submission" date="2020-10" db="EMBL/GenBank/DDBJ databases">
        <title>Phylogeny of dyella-like bacteria.</title>
        <authorList>
            <person name="Fu J."/>
        </authorList>
    </citation>
    <scope>NUCLEOTIDE SEQUENCE [LARGE SCALE GENOMIC DNA]</scope>
    <source>
        <strain evidence="2 3">JP1</strain>
    </source>
</reference>
<dbReference type="InterPro" id="IPR035959">
    <property type="entry name" value="RutC-like_sf"/>
</dbReference>
<name>A0ABW8JP60_9GAMM</name>
<protein>
    <submittedName>
        <fullName evidence="2">RidA family protein</fullName>
    </submittedName>
</protein>
<comment type="caution">
    <text evidence="2">The sequence shown here is derived from an EMBL/GenBank/DDBJ whole genome shotgun (WGS) entry which is preliminary data.</text>
</comment>
<evidence type="ECO:0000313" key="2">
    <source>
        <dbReference type="EMBL" id="MFK2901971.1"/>
    </source>
</evidence>
<dbReference type="EMBL" id="JADIKJ010000021">
    <property type="protein sequence ID" value="MFK2901971.1"/>
    <property type="molecule type" value="Genomic_DNA"/>
</dbReference>
<dbReference type="SUPFAM" id="SSF55298">
    <property type="entry name" value="YjgF-like"/>
    <property type="match status" value="1"/>
</dbReference>
<evidence type="ECO:0000256" key="1">
    <source>
        <dbReference type="ARBA" id="ARBA00010552"/>
    </source>
</evidence>
<accession>A0ABW8JP60</accession>
<evidence type="ECO:0000313" key="3">
    <source>
        <dbReference type="Proteomes" id="UP001620461"/>
    </source>
</evidence>
<proteinExistence type="inferred from homology"/>
<dbReference type="Gene3D" id="3.30.1330.40">
    <property type="entry name" value="RutC-like"/>
    <property type="match status" value="1"/>
</dbReference>
<dbReference type="CDD" id="cd00448">
    <property type="entry name" value="YjgF_YER057c_UK114_family"/>
    <property type="match status" value="1"/>
</dbReference>
<dbReference type="Proteomes" id="UP001620461">
    <property type="component" value="Unassembled WGS sequence"/>
</dbReference>
<dbReference type="PANTHER" id="PTHR11803:SF58">
    <property type="entry name" value="PROTEIN HMF1-RELATED"/>
    <property type="match status" value="1"/>
</dbReference>
<keyword evidence="3" id="KW-1185">Reference proteome</keyword>
<comment type="similarity">
    <text evidence="1">Belongs to the RutC family.</text>
</comment>
<gene>
    <name evidence="2" type="ORF">ISP15_16655</name>
</gene>
<dbReference type="InterPro" id="IPR006175">
    <property type="entry name" value="YjgF/YER057c/UK114"/>
</dbReference>